<gene>
    <name evidence="3" type="ORF">DR950_12315</name>
</gene>
<evidence type="ECO:0000313" key="4">
    <source>
        <dbReference type="Proteomes" id="UP000263377"/>
    </source>
</evidence>
<evidence type="ECO:0000259" key="2">
    <source>
        <dbReference type="Pfam" id="PF07929"/>
    </source>
</evidence>
<dbReference type="InterPro" id="IPR024047">
    <property type="entry name" value="MM3350-like_sf"/>
</dbReference>
<feature type="domain" description="Plasmid pRiA4b Orf3-like" evidence="2">
    <location>
        <begin position="24"/>
        <end position="193"/>
    </location>
</feature>
<dbReference type="PANTHER" id="PTHR41878">
    <property type="entry name" value="LEXA REPRESSOR-RELATED"/>
    <property type="match status" value="1"/>
</dbReference>
<name>A0A372ZRD1_9ACTN</name>
<dbReference type="Gene3D" id="3.10.290.30">
    <property type="entry name" value="MM3350-like"/>
    <property type="match status" value="1"/>
</dbReference>
<keyword evidence="4" id="KW-1185">Reference proteome</keyword>
<dbReference type="Pfam" id="PF07929">
    <property type="entry name" value="PRiA4_ORF3"/>
    <property type="match status" value="1"/>
</dbReference>
<feature type="region of interest" description="Disordered" evidence="1">
    <location>
        <begin position="1"/>
        <end position="23"/>
    </location>
</feature>
<dbReference type="AlphaFoldDB" id="A0A372ZRD1"/>
<evidence type="ECO:0000256" key="1">
    <source>
        <dbReference type="SAM" id="MobiDB-lite"/>
    </source>
</evidence>
<organism evidence="3 4">
    <name type="scientific">Kitasatospora xanthocidica</name>
    <dbReference type="NCBI Taxonomy" id="83382"/>
    <lineage>
        <taxon>Bacteria</taxon>
        <taxon>Bacillati</taxon>
        <taxon>Actinomycetota</taxon>
        <taxon>Actinomycetes</taxon>
        <taxon>Kitasatosporales</taxon>
        <taxon>Streptomycetaceae</taxon>
        <taxon>Kitasatospora</taxon>
    </lineage>
</organism>
<evidence type="ECO:0000313" key="3">
    <source>
        <dbReference type="EMBL" id="RGD58458.1"/>
    </source>
</evidence>
<dbReference type="Proteomes" id="UP000263377">
    <property type="component" value="Unassembled WGS sequence"/>
</dbReference>
<dbReference type="EMBL" id="QVIG01000001">
    <property type="protein sequence ID" value="RGD58458.1"/>
    <property type="molecule type" value="Genomic_DNA"/>
</dbReference>
<protein>
    <submittedName>
        <fullName evidence="3">Plasmid pRiA4b ORF-3 family protein</fullName>
    </submittedName>
</protein>
<dbReference type="PANTHER" id="PTHR41878:SF1">
    <property type="entry name" value="TNPR PROTEIN"/>
    <property type="match status" value="1"/>
</dbReference>
<dbReference type="InterPro" id="IPR012912">
    <property type="entry name" value="Plasmid_pRiA4b_Orf3-like"/>
</dbReference>
<comment type="caution">
    <text evidence="3">The sequence shown here is derived from an EMBL/GenBank/DDBJ whole genome shotgun (WGS) entry which is preliminary data.</text>
</comment>
<dbReference type="SUPFAM" id="SSF159941">
    <property type="entry name" value="MM3350-like"/>
    <property type="match status" value="1"/>
</dbReference>
<accession>A0A372ZRD1</accession>
<reference evidence="3 4" key="1">
    <citation type="submission" date="2018-08" db="EMBL/GenBank/DDBJ databases">
        <title>Diversity &amp; Physiological Properties of Lignin-Decomposing Actinobacteria from Soil.</title>
        <authorList>
            <person name="Roh S.G."/>
            <person name="Kim S.B."/>
        </authorList>
    </citation>
    <scope>NUCLEOTIDE SEQUENCE [LARGE SCALE GENOMIC DNA]</scope>
    <source>
        <strain evidence="3 4">MMS17-GH009</strain>
    </source>
</reference>
<proteinExistence type="predicted"/>
<sequence>MAAMSNTRRVKPPTRSRTAPGTSVHTIKVTLSGSKPPIWRRLQVPSGTDLRRLHDLVQAAFGWEDYHMWAFETGRERYGVTDRDLGIRDATAMRLDQIAPGVGTRFRYIYDFGDNWEHDILVEAVGDAEPGVSYPHCLTGRRAGPPEDCGGIWGYEYLVEVLTDPGHEEHEERLEWLGLDSADQFDPAAFDPAEINTALADYTAVLVHD</sequence>